<dbReference type="InterPro" id="IPR001283">
    <property type="entry name" value="CRISP-related"/>
</dbReference>
<dbReference type="PANTHER" id="PTHR10334">
    <property type="entry name" value="CYSTEINE-RICH SECRETORY PROTEIN-RELATED"/>
    <property type="match status" value="1"/>
</dbReference>
<dbReference type="InterPro" id="IPR035940">
    <property type="entry name" value="CAP_sf"/>
</dbReference>
<dbReference type="CDD" id="cd05380">
    <property type="entry name" value="CAP_euk"/>
    <property type="match status" value="2"/>
</dbReference>
<dbReference type="Gene3D" id="3.40.33.10">
    <property type="entry name" value="CAP"/>
    <property type="match status" value="2"/>
</dbReference>
<proteinExistence type="predicted"/>
<evidence type="ECO:0000313" key="5">
    <source>
        <dbReference type="Proteomes" id="UP001303046"/>
    </source>
</evidence>
<keyword evidence="2" id="KW-0732">Signal</keyword>
<dbReference type="InterPro" id="IPR014044">
    <property type="entry name" value="CAP_dom"/>
</dbReference>
<dbReference type="PRINTS" id="PR00837">
    <property type="entry name" value="V5TPXLIKE"/>
</dbReference>
<feature type="signal peptide" evidence="2">
    <location>
        <begin position="1"/>
        <end position="16"/>
    </location>
</feature>
<dbReference type="SMART" id="SM00198">
    <property type="entry name" value="SCP"/>
    <property type="match status" value="2"/>
</dbReference>
<comment type="caution">
    <text evidence="4">The sequence shown here is derived from an EMBL/GenBank/DDBJ whole genome shotgun (WGS) entry which is preliminary data.</text>
</comment>
<evidence type="ECO:0000256" key="2">
    <source>
        <dbReference type="SAM" id="SignalP"/>
    </source>
</evidence>
<dbReference type="EMBL" id="JAVFWL010000001">
    <property type="protein sequence ID" value="KAK6731213.1"/>
    <property type="molecule type" value="Genomic_DNA"/>
</dbReference>
<gene>
    <name evidence="4" type="primary">Necator_chrI.g3716</name>
    <name evidence="4" type="ORF">RB195_007587</name>
</gene>
<dbReference type="PROSITE" id="PS01010">
    <property type="entry name" value="CRISP_2"/>
    <property type="match status" value="1"/>
</dbReference>
<feature type="region of interest" description="Disordered" evidence="1">
    <location>
        <begin position="239"/>
        <end position="276"/>
    </location>
</feature>
<protein>
    <recommendedName>
        <fullName evidence="3">SCP domain-containing protein</fullName>
    </recommendedName>
</protein>
<name>A0ABR1C0N2_NECAM</name>
<dbReference type="Pfam" id="PF00188">
    <property type="entry name" value="CAP"/>
    <property type="match status" value="2"/>
</dbReference>
<dbReference type="InterPro" id="IPR018244">
    <property type="entry name" value="Allrgn_V5/Tpx1_CS"/>
</dbReference>
<evidence type="ECO:0000259" key="3">
    <source>
        <dbReference type="SMART" id="SM00198"/>
    </source>
</evidence>
<organism evidence="4 5">
    <name type="scientific">Necator americanus</name>
    <name type="common">Human hookworm</name>
    <dbReference type="NCBI Taxonomy" id="51031"/>
    <lineage>
        <taxon>Eukaryota</taxon>
        <taxon>Metazoa</taxon>
        <taxon>Ecdysozoa</taxon>
        <taxon>Nematoda</taxon>
        <taxon>Chromadorea</taxon>
        <taxon>Rhabditida</taxon>
        <taxon>Rhabditina</taxon>
        <taxon>Rhabditomorpha</taxon>
        <taxon>Strongyloidea</taxon>
        <taxon>Ancylostomatidae</taxon>
        <taxon>Bunostominae</taxon>
        <taxon>Necator</taxon>
    </lineage>
</organism>
<dbReference type="SUPFAM" id="SSF55797">
    <property type="entry name" value="PR-1-like"/>
    <property type="match status" value="2"/>
</dbReference>
<evidence type="ECO:0000313" key="4">
    <source>
        <dbReference type="EMBL" id="KAK6731213.1"/>
    </source>
</evidence>
<evidence type="ECO:0000256" key="1">
    <source>
        <dbReference type="SAM" id="MobiDB-lite"/>
    </source>
</evidence>
<reference evidence="4 5" key="1">
    <citation type="submission" date="2023-08" db="EMBL/GenBank/DDBJ databases">
        <title>A Necator americanus chromosomal reference genome.</title>
        <authorList>
            <person name="Ilik V."/>
            <person name="Petrzelkova K.J."/>
            <person name="Pardy F."/>
            <person name="Fuh T."/>
            <person name="Niatou-Singa F.S."/>
            <person name="Gouil Q."/>
            <person name="Baker L."/>
            <person name="Ritchie M.E."/>
            <person name="Jex A.R."/>
            <person name="Gazzola D."/>
            <person name="Li H."/>
            <person name="Toshio Fujiwara R."/>
            <person name="Zhan B."/>
            <person name="Aroian R.V."/>
            <person name="Pafco B."/>
            <person name="Schwarz E.M."/>
        </authorList>
    </citation>
    <scope>NUCLEOTIDE SEQUENCE [LARGE SCALE GENOMIC DNA]</scope>
    <source>
        <strain evidence="4 5">Aroian</strain>
        <tissue evidence="4">Whole animal</tissue>
    </source>
</reference>
<feature type="domain" description="SCP" evidence="3">
    <location>
        <begin position="34"/>
        <end position="191"/>
    </location>
</feature>
<sequence>MFTIVLVLLCAACATANSPSVRVVCSNPPRPDDKVRLEFQTQHNNYRTNLATGNVDDDGGTLPGSTSLFMMSYNCELEIQALTVTSACDTQSNTPTVIGGNSINYGIIHSHLGAPSDDDAVKDIQALMTKWMETSYEYNFDKKTVIYGSEDAGPFARIVYNKSISLGCAITQCAAKKTAYACAYSSSPVVGEPLYWPSKNPTGCTRPGQCRKAIPGTATTCDTNLNLCSTNLLTLDDSTSAAPTTQSQTTTPAPAESTTPAAAASTPAAAVTTPTGASGVMTDALRQMVVDTHNRDRSLLAQGTIRNGKPGKPNLGTATNMLRMRYDMAMETEAQAYADTCILNKSAVAIRPNSGENVYVIQSSTITVSDALTQSMQSWWNQIFINGLNARLMYTLYLETKSNAPLDFTQMGWAATYKVGCGVSRCGMSTFVVCRYNPRGNIIDQFIYNVGSICATCMSSCTDALCATPAY</sequence>
<accession>A0ABR1C0N2</accession>
<keyword evidence="5" id="KW-1185">Reference proteome</keyword>
<feature type="domain" description="SCP" evidence="3">
    <location>
        <begin position="284"/>
        <end position="444"/>
    </location>
</feature>
<dbReference type="Proteomes" id="UP001303046">
    <property type="component" value="Unassembled WGS sequence"/>
</dbReference>
<feature type="chain" id="PRO_5046655005" description="SCP domain-containing protein" evidence="2">
    <location>
        <begin position="17"/>
        <end position="471"/>
    </location>
</feature>